<evidence type="ECO:0000256" key="1">
    <source>
        <dbReference type="SAM" id="MobiDB-lite"/>
    </source>
</evidence>
<proteinExistence type="predicted"/>
<accession>A0ABD1IQ72</accession>
<reference evidence="2 3" key="1">
    <citation type="submission" date="2024-06" db="EMBL/GenBank/DDBJ databases">
        <title>A chromosome level genome sequence of Diviner's sage (Salvia divinorum).</title>
        <authorList>
            <person name="Ford S.A."/>
            <person name="Ro D.-K."/>
            <person name="Ness R.W."/>
            <person name="Phillips M.A."/>
        </authorList>
    </citation>
    <scope>NUCLEOTIDE SEQUENCE [LARGE SCALE GENOMIC DNA]</scope>
    <source>
        <strain evidence="2">SAF-2024a</strain>
        <tissue evidence="2">Leaf</tissue>
    </source>
</reference>
<sequence length="143" mass="16313">MARYRLCFEATRSAVFYHDASVPCRWICAQPHCYLNFLLPLSFDIEPIPQFPSDQHHRDVTGRHLSSRRQPSSWSSSAVVSSGLFPNLWPTLTTTLTGSCSSSVDAWSSRPMPAYGHRLGRVSRRRCYFRPLHVARPSVSIQF</sequence>
<feature type="region of interest" description="Disordered" evidence="1">
    <location>
        <begin position="55"/>
        <end position="74"/>
    </location>
</feature>
<keyword evidence="3" id="KW-1185">Reference proteome</keyword>
<evidence type="ECO:0000313" key="3">
    <source>
        <dbReference type="Proteomes" id="UP001567538"/>
    </source>
</evidence>
<gene>
    <name evidence="2" type="ORF">AAHA92_00851</name>
</gene>
<evidence type="ECO:0000313" key="2">
    <source>
        <dbReference type="EMBL" id="KAL1569366.1"/>
    </source>
</evidence>
<name>A0ABD1IQ72_SALDI</name>
<organism evidence="2 3">
    <name type="scientific">Salvia divinorum</name>
    <name type="common">Maria pastora</name>
    <name type="synonym">Diviner's sage</name>
    <dbReference type="NCBI Taxonomy" id="28513"/>
    <lineage>
        <taxon>Eukaryota</taxon>
        <taxon>Viridiplantae</taxon>
        <taxon>Streptophyta</taxon>
        <taxon>Embryophyta</taxon>
        <taxon>Tracheophyta</taxon>
        <taxon>Spermatophyta</taxon>
        <taxon>Magnoliopsida</taxon>
        <taxon>eudicotyledons</taxon>
        <taxon>Gunneridae</taxon>
        <taxon>Pentapetalae</taxon>
        <taxon>asterids</taxon>
        <taxon>lamiids</taxon>
        <taxon>Lamiales</taxon>
        <taxon>Lamiaceae</taxon>
        <taxon>Nepetoideae</taxon>
        <taxon>Mentheae</taxon>
        <taxon>Salviinae</taxon>
        <taxon>Salvia</taxon>
        <taxon>Salvia subgen. Calosphace</taxon>
    </lineage>
</organism>
<protein>
    <submittedName>
        <fullName evidence="2">Uncharacterized protein</fullName>
    </submittedName>
</protein>
<dbReference type="EMBL" id="JBEAFC010000001">
    <property type="protein sequence ID" value="KAL1569366.1"/>
    <property type="molecule type" value="Genomic_DNA"/>
</dbReference>
<comment type="caution">
    <text evidence="2">The sequence shown here is derived from an EMBL/GenBank/DDBJ whole genome shotgun (WGS) entry which is preliminary data.</text>
</comment>
<dbReference type="AlphaFoldDB" id="A0ABD1IQ72"/>
<dbReference type="Proteomes" id="UP001567538">
    <property type="component" value="Unassembled WGS sequence"/>
</dbReference>